<organism evidence="1 2">
    <name type="scientific">Bradyrhizobium archetypum</name>
    <dbReference type="NCBI Taxonomy" id="2721160"/>
    <lineage>
        <taxon>Bacteria</taxon>
        <taxon>Pseudomonadati</taxon>
        <taxon>Pseudomonadota</taxon>
        <taxon>Alphaproteobacteria</taxon>
        <taxon>Hyphomicrobiales</taxon>
        <taxon>Nitrobacteraceae</taxon>
        <taxon>Bradyrhizobium</taxon>
    </lineage>
</organism>
<evidence type="ECO:0000313" key="2">
    <source>
        <dbReference type="Proteomes" id="UP000528734"/>
    </source>
</evidence>
<comment type="caution">
    <text evidence="1">The sequence shown here is derived from an EMBL/GenBank/DDBJ whole genome shotgun (WGS) entry which is preliminary data.</text>
</comment>
<dbReference type="Proteomes" id="UP000528734">
    <property type="component" value="Unassembled WGS sequence"/>
</dbReference>
<accession>A0A7Y4H1R0</accession>
<dbReference type="AlphaFoldDB" id="A0A7Y4H1R0"/>
<evidence type="ECO:0000313" key="1">
    <source>
        <dbReference type="EMBL" id="NOJ46044.1"/>
    </source>
</evidence>
<proteinExistence type="predicted"/>
<sequence length="279" mass="31673">MQLIGLSSTSRTVLEKEIQEVFERDYDKLEPGLKHVGSFIATSVGIMDSLALDDEGNPVIVEFKREGGSSYEALIQAMDYAVWCSESSSWLEKTVRTLGHTKPITENIRIIVVAAAFDERIKRAARSLEFDVQLISYAMHEDTDKTLLVPRIEIDTAGTLSTKETQPPKSKEQHLKKLSEQLANLYAKYEDALKKLPNVSVNYQPQNYIGFQYKRQNFVAVFPKREWIRLDFRLTSEEARTPGFVEMSGGWGYFHLTPSTFDQAMQITDTVYKKVAEGG</sequence>
<gene>
    <name evidence="1" type="ORF">HCN50_07255</name>
</gene>
<keyword evidence="2" id="KW-1185">Reference proteome</keyword>
<dbReference type="Gene3D" id="3.40.1350.10">
    <property type="match status" value="1"/>
</dbReference>
<dbReference type="InterPro" id="IPR011856">
    <property type="entry name" value="tRNA_endonuc-like_dom_sf"/>
</dbReference>
<name>A0A7Y4H1R0_9BRAD</name>
<dbReference type="RefSeq" id="WP_171708918.1">
    <property type="nucleotide sequence ID" value="NZ_JAAVLW010000002.1"/>
</dbReference>
<protein>
    <submittedName>
        <fullName evidence="1">DUF91 domain-containing protein</fullName>
    </submittedName>
</protein>
<reference evidence="1 2" key="1">
    <citation type="submission" date="2020-03" db="EMBL/GenBank/DDBJ databases">
        <title>Bradyrhizobium diversity isolated from nodules of Muelleranthus trifoliolatus.</title>
        <authorList>
            <person name="Klepa M."/>
            <person name="Helene L."/>
            <person name="Hungria M."/>
        </authorList>
    </citation>
    <scope>NUCLEOTIDE SEQUENCE [LARGE SCALE GENOMIC DNA]</scope>
    <source>
        <strain evidence="1 2">WSM 1744</strain>
    </source>
</reference>
<dbReference type="GO" id="GO:0003676">
    <property type="term" value="F:nucleic acid binding"/>
    <property type="evidence" value="ECO:0007669"/>
    <property type="project" value="InterPro"/>
</dbReference>
<dbReference type="EMBL" id="JAAVLW010000002">
    <property type="protein sequence ID" value="NOJ46044.1"/>
    <property type="molecule type" value="Genomic_DNA"/>
</dbReference>